<comment type="caution">
    <text evidence="2">The sequence shown here is derived from an EMBL/GenBank/DDBJ whole genome shotgun (WGS) entry which is preliminary data.</text>
</comment>
<sequence length="146" mass="16274">MKTIRPEQIQQIKAAQMKLMAAAIGNDPAAIRKRIEMMEQVLERSFTLPGMSRKVGLDFALGLVPVVGDIITGAMGLYIVWEARNLGMSKFQLMRMAANVGFDSLLGAVPIAGDVFDLFWRSNTRNLKIIRKHLDKHHPCARVIEG</sequence>
<reference evidence="3" key="1">
    <citation type="journal article" date="2019" name="Int. J. Syst. Evol. Microbiol.">
        <title>The Global Catalogue of Microorganisms (GCM) 10K type strain sequencing project: providing services to taxonomists for standard genome sequencing and annotation.</title>
        <authorList>
            <consortium name="The Broad Institute Genomics Platform"/>
            <consortium name="The Broad Institute Genome Sequencing Center for Infectious Disease"/>
            <person name="Wu L."/>
            <person name="Ma J."/>
        </authorList>
    </citation>
    <scope>NUCLEOTIDE SEQUENCE [LARGE SCALE GENOMIC DNA]</scope>
    <source>
        <strain evidence="3">CGMCC 1.12851</strain>
    </source>
</reference>
<dbReference type="EMBL" id="BMGD01000003">
    <property type="protein sequence ID" value="GGB64032.1"/>
    <property type="molecule type" value="Genomic_DNA"/>
</dbReference>
<evidence type="ECO:0008006" key="4">
    <source>
        <dbReference type="Google" id="ProtNLM"/>
    </source>
</evidence>
<dbReference type="InterPro" id="IPR025187">
    <property type="entry name" value="DUF4112"/>
</dbReference>
<keyword evidence="3" id="KW-1185">Reference proteome</keyword>
<evidence type="ECO:0000256" key="1">
    <source>
        <dbReference type="SAM" id="Phobius"/>
    </source>
</evidence>
<dbReference type="PANTHER" id="PTHR35519">
    <property type="entry name" value="MEMBRANE PROTEINS"/>
    <property type="match status" value="1"/>
</dbReference>
<protein>
    <recommendedName>
        <fullName evidence="4">DUF4112 domain-containing protein</fullName>
    </recommendedName>
</protein>
<keyword evidence="1" id="KW-1133">Transmembrane helix</keyword>
<keyword evidence="1" id="KW-0812">Transmembrane</keyword>
<gene>
    <name evidence="2" type="ORF">GCM10010833_18820</name>
</gene>
<organism evidence="2 3">
    <name type="scientific">Blastomonas aquatica</name>
    <dbReference type="NCBI Taxonomy" id="1510276"/>
    <lineage>
        <taxon>Bacteria</taxon>
        <taxon>Pseudomonadati</taxon>
        <taxon>Pseudomonadota</taxon>
        <taxon>Alphaproteobacteria</taxon>
        <taxon>Sphingomonadales</taxon>
        <taxon>Sphingomonadaceae</taxon>
        <taxon>Blastomonas</taxon>
    </lineage>
</organism>
<dbReference type="Proteomes" id="UP000614261">
    <property type="component" value="Unassembled WGS sequence"/>
</dbReference>
<dbReference type="Pfam" id="PF13430">
    <property type="entry name" value="DUF4112"/>
    <property type="match status" value="1"/>
</dbReference>
<evidence type="ECO:0000313" key="3">
    <source>
        <dbReference type="Proteomes" id="UP000614261"/>
    </source>
</evidence>
<dbReference type="PANTHER" id="PTHR35519:SF2">
    <property type="entry name" value="PH DOMAIN PROTEIN"/>
    <property type="match status" value="1"/>
</dbReference>
<accession>A0ABQ1JDV7</accession>
<proteinExistence type="predicted"/>
<keyword evidence="1" id="KW-0472">Membrane</keyword>
<name>A0ABQ1JDV7_9SPHN</name>
<feature type="transmembrane region" description="Helical" evidence="1">
    <location>
        <begin position="59"/>
        <end position="81"/>
    </location>
</feature>
<evidence type="ECO:0000313" key="2">
    <source>
        <dbReference type="EMBL" id="GGB64032.1"/>
    </source>
</evidence>